<organism evidence="3">
    <name type="scientific">mine drainage metagenome</name>
    <dbReference type="NCBI Taxonomy" id="410659"/>
    <lineage>
        <taxon>unclassified sequences</taxon>
        <taxon>metagenomes</taxon>
        <taxon>ecological metagenomes</taxon>
    </lineage>
</organism>
<comment type="caution">
    <text evidence="3">The sequence shown here is derived from an EMBL/GenBank/DDBJ whole genome shotgun (WGS) entry which is preliminary data.</text>
</comment>
<accession>A0A1J5QGS8</accession>
<evidence type="ECO:0000256" key="1">
    <source>
        <dbReference type="ARBA" id="ARBA00023122"/>
    </source>
</evidence>
<dbReference type="PANTHER" id="PTHR43080">
    <property type="entry name" value="CBS DOMAIN-CONTAINING PROTEIN CBSX3, MITOCHONDRIAL"/>
    <property type="match status" value="1"/>
</dbReference>
<dbReference type="PANTHER" id="PTHR43080:SF2">
    <property type="entry name" value="CBS DOMAIN-CONTAINING PROTEIN"/>
    <property type="match status" value="1"/>
</dbReference>
<evidence type="ECO:0000313" key="3">
    <source>
        <dbReference type="EMBL" id="OIQ79175.1"/>
    </source>
</evidence>
<gene>
    <name evidence="3" type="primary">hrp1_14</name>
    <name evidence="3" type="ORF">GALL_390900</name>
</gene>
<dbReference type="AlphaFoldDB" id="A0A1J5QGS8"/>
<keyword evidence="1" id="KW-0129">CBS domain</keyword>
<dbReference type="EMBL" id="MLJW01001260">
    <property type="protein sequence ID" value="OIQ79175.1"/>
    <property type="molecule type" value="Genomic_DNA"/>
</dbReference>
<feature type="domain" description="CBS" evidence="2">
    <location>
        <begin position="7"/>
        <end position="69"/>
    </location>
</feature>
<proteinExistence type="predicted"/>
<dbReference type="Gene3D" id="3.10.580.10">
    <property type="entry name" value="CBS-domain"/>
    <property type="match status" value="1"/>
</dbReference>
<dbReference type="SMART" id="SM00116">
    <property type="entry name" value="CBS"/>
    <property type="match status" value="2"/>
</dbReference>
<evidence type="ECO:0000259" key="2">
    <source>
        <dbReference type="PROSITE" id="PS51371"/>
    </source>
</evidence>
<dbReference type="Pfam" id="PF00571">
    <property type="entry name" value="CBS"/>
    <property type="match status" value="2"/>
</dbReference>
<dbReference type="SUPFAM" id="SSF54631">
    <property type="entry name" value="CBS-domain pair"/>
    <property type="match status" value="1"/>
</dbReference>
<feature type="domain" description="CBS" evidence="2">
    <location>
        <begin position="75"/>
        <end position="131"/>
    </location>
</feature>
<dbReference type="InterPro" id="IPR051257">
    <property type="entry name" value="Diverse_CBS-Domain"/>
</dbReference>
<protein>
    <submittedName>
        <fullName evidence="3">Hypoxic response protein 1</fullName>
    </submittedName>
</protein>
<dbReference type="InterPro" id="IPR046342">
    <property type="entry name" value="CBS_dom_sf"/>
</dbReference>
<dbReference type="PROSITE" id="PS51371">
    <property type="entry name" value="CBS"/>
    <property type="match status" value="2"/>
</dbReference>
<reference evidence="3" key="1">
    <citation type="submission" date="2016-10" db="EMBL/GenBank/DDBJ databases">
        <title>Sequence of Gallionella enrichment culture.</title>
        <authorList>
            <person name="Poehlein A."/>
            <person name="Muehling M."/>
            <person name="Daniel R."/>
        </authorList>
    </citation>
    <scope>NUCLEOTIDE SEQUENCE</scope>
</reference>
<sequence length="154" mass="16524">MKVQDVYTRGAVHIPQSRNPQEAAVQMRDQHVGALVVTDGMVDDRLIGIVTDRDIVLKATALGASPLDTLVAEVMTAGAITIDEDAELSDAMQAMFSHGVRRLAVTDGAAGVVGILSLDDVIDALGRDWALLTRILRSEQQRERSGSVQSPLHL</sequence>
<dbReference type="InterPro" id="IPR000644">
    <property type="entry name" value="CBS_dom"/>
</dbReference>
<name>A0A1J5QGS8_9ZZZZ</name>